<organism evidence="2 3">
    <name type="scientific">Mesorhizobium dulcispinae</name>
    <dbReference type="NCBI Taxonomy" id="3072316"/>
    <lineage>
        <taxon>Bacteria</taxon>
        <taxon>Pseudomonadati</taxon>
        <taxon>Pseudomonadota</taxon>
        <taxon>Alphaproteobacteria</taxon>
        <taxon>Hyphomicrobiales</taxon>
        <taxon>Phyllobacteriaceae</taxon>
        <taxon>Mesorhizobium</taxon>
    </lineage>
</organism>
<comment type="caution">
    <text evidence="2">The sequence shown here is derived from an EMBL/GenBank/DDBJ whole genome shotgun (WGS) entry which is preliminary data.</text>
</comment>
<sequence>MRLSSHPTTAEVDDIPRKLNFNPAGPDQNKIFWFDTFNGLRAYLMGNASLKSHPGYNDSEDALSHAEWSAKMAQTLGVDEAKKIADAYEISHPNDRYERAMDLINNNVGRILGEALPGIAPEEIARLALAAGLLQASPPPAMIYREKKK</sequence>
<keyword evidence="3" id="KW-1185">Reference proteome</keyword>
<gene>
    <name evidence="2" type="ORF">RFM27_24775</name>
</gene>
<dbReference type="Proteomes" id="UP001271780">
    <property type="component" value="Unassembled WGS sequence"/>
</dbReference>
<dbReference type="Pfam" id="PF22322">
    <property type="entry name" value="DUF6973"/>
    <property type="match status" value="1"/>
</dbReference>
<feature type="domain" description="DUF6973" evidence="1">
    <location>
        <begin position="52"/>
        <end position="125"/>
    </location>
</feature>
<accession>A0ABU4XP63</accession>
<evidence type="ECO:0000259" key="1">
    <source>
        <dbReference type="Pfam" id="PF22322"/>
    </source>
</evidence>
<evidence type="ECO:0000313" key="3">
    <source>
        <dbReference type="Proteomes" id="UP001271780"/>
    </source>
</evidence>
<proteinExistence type="predicted"/>
<dbReference type="RefSeq" id="WP_320318168.1">
    <property type="nucleotide sequence ID" value="NZ_JAVIIX010000017.1"/>
</dbReference>
<name>A0ABU4XP63_9HYPH</name>
<protein>
    <recommendedName>
        <fullName evidence="1">DUF6973 domain-containing protein</fullName>
    </recommendedName>
</protein>
<dbReference type="InterPro" id="IPR054246">
    <property type="entry name" value="DUF6973"/>
</dbReference>
<evidence type="ECO:0000313" key="2">
    <source>
        <dbReference type="EMBL" id="MDX8475314.1"/>
    </source>
</evidence>
<reference evidence="2 3" key="1">
    <citation type="submission" date="2023-08" db="EMBL/GenBank/DDBJ databases">
        <title>Implementing the SeqCode for naming new Mesorhizobium species isolated from Vachellia karroo root nodules.</title>
        <authorList>
            <person name="Van Lill M."/>
        </authorList>
    </citation>
    <scope>NUCLEOTIDE SEQUENCE [LARGE SCALE GENOMIC DNA]</scope>
    <source>
        <strain evidence="2 3">VK23A</strain>
    </source>
</reference>
<dbReference type="EMBL" id="JAVIIZ010000018">
    <property type="protein sequence ID" value="MDX8475314.1"/>
    <property type="molecule type" value="Genomic_DNA"/>
</dbReference>